<evidence type="ECO:0000313" key="2">
    <source>
        <dbReference type="EMBL" id="KAL0957411.1"/>
    </source>
</evidence>
<reference evidence="3" key="1">
    <citation type="submission" date="2024-06" db="EMBL/GenBank/DDBJ databases">
        <title>Multi-omics analyses provide insights into the biosynthesis of the anticancer antibiotic pleurotin in Hohenbuehelia grisea.</title>
        <authorList>
            <person name="Weaver J.A."/>
            <person name="Alberti F."/>
        </authorList>
    </citation>
    <scope>NUCLEOTIDE SEQUENCE [LARGE SCALE GENOMIC DNA]</scope>
    <source>
        <strain evidence="3">T-177</strain>
    </source>
</reference>
<protein>
    <submittedName>
        <fullName evidence="2">Uncharacterized protein</fullName>
    </submittedName>
</protein>
<feature type="region of interest" description="Disordered" evidence="1">
    <location>
        <begin position="1"/>
        <end position="50"/>
    </location>
</feature>
<comment type="caution">
    <text evidence="2">The sequence shown here is derived from an EMBL/GenBank/DDBJ whole genome shotgun (WGS) entry which is preliminary data.</text>
</comment>
<dbReference type="Proteomes" id="UP001556367">
    <property type="component" value="Unassembled WGS sequence"/>
</dbReference>
<name>A0ABR3JPD8_9AGAR</name>
<evidence type="ECO:0000313" key="3">
    <source>
        <dbReference type="Proteomes" id="UP001556367"/>
    </source>
</evidence>
<keyword evidence="3" id="KW-1185">Reference proteome</keyword>
<proteinExistence type="predicted"/>
<accession>A0ABR3JPD8</accession>
<organism evidence="2 3">
    <name type="scientific">Hohenbuehelia grisea</name>
    <dbReference type="NCBI Taxonomy" id="104357"/>
    <lineage>
        <taxon>Eukaryota</taxon>
        <taxon>Fungi</taxon>
        <taxon>Dikarya</taxon>
        <taxon>Basidiomycota</taxon>
        <taxon>Agaricomycotina</taxon>
        <taxon>Agaricomycetes</taxon>
        <taxon>Agaricomycetidae</taxon>
        <taxon>Agaricales</taxon>
        <taxon>Pleurotineae</taxon>
        <taxon>Pleurotaceae</taxon>
        <taxon>Hohenbuehelia</taxon>
    </lineage>
</organism>
<dbReference type="PANTHER" id="PTHR35871:SF1">
    <property type="entry name" value="CXC1-LIKE CYSTEINE CLUSTER ASSOCIATED WITH KDZ TRANSPOSASES DOMAIN-CONTAINING PROTEIN"/>
    <property type="match status" value="1"/>
</dbReference>
<gene>
    <name evidence="2" type="ORF">HGRIS_001211</name>
</gene>
<evidence type="ECO:0000256" key="1">
    <source>
        <dbReference type="SAM" id="MobiDB-lite"/>
    </source>
</evidence>
<feature type="region of interest" description="Disordered" evidence="1">
    <location>
        <begin position="125"/>
        <end position="162"/>
    </location>
</feature>
<dbReference type="PANTHER" id="PTHR35871">
    <property type="entry name" value="EXPRESSED PROTEIN"/>
    <property type="match status" value="1"/>
</dbReference>
<sequence length="381" mass="43169">MPRRALKNLKNLGSHASPNTKRTRLAKEAKGKENLDPTFKSAGITTSPPQKAHAASQYVFTPAVPFTPSVPLHALPGPTSASILHHTITAITDVPLHNESETWHHAECHDAGNEDEDDLPLLEDQSEDEDEEFDAPSDFEDQSDDEGEAETDQSNDEEEEMIDEDTYELTSMGGGTPWSARKPPTHDEALKALAALEVILQPSRGKSRGYKENELDRWTSHQVEPMASLLSLYTGSISDTQGQWMRSSLQAAACDWTRCKRKGQDVTKEWWARELRARTKRFICTRELPENPFGNTKSRIDIDDELRSDINLHLQGIGRYVKAADIITYLDTPEAWEKHKFEKPISLATAKRWMHRIGYRWVKNHKGQYADGHEREDVVDY</sequence>
<feature type="compositionally biased region" description="Basic and acidic residues" evidence="1">
    <location>
        <begin position="25"/>
        <end position="35"/>
    </location>
</feature>
<dbReference type="EMBL" id="JASNQZ010000005">
    <property type="protein sequence ID" value="KAL0957411.1"/>
    <property type="molecule type" value="Genomic_DNA"/>
</dbReference>